<name>A0ABQ8EX34_9FUNG</name>
<feature type="region of interest" description="Disordered" evidence="1">
    <location>
        <begin position="315"/>
        <end position="372"/>
    </location>
</feature>
<sequence>MRVGAGIILSVLSSSVLAAVIPNDDDHGILLVRRAVNPESRVVLWKRADEKQAGLGPSKLESGTSTEAGDGAGSGGNSGSSKMGRFRDYILGLFNNLKTKWTARQKKSIEEKDKKSVKNAAKKVAGVVEGEETEAFLNELEKYLRTTLNAARPAYMLYNAPGTIPVFSLTIPNSSTQKSSTKAMLKMKNTGKQHTKTHLGDVVGAIGDLTKRPQNIIRELGIILESISTMCRKFEIMFNQEYMVLVSIVKRINNEGHIKDTQKYLSEMKDYRMEMSESFKFIKAMLESGKVTFTKKNTSKFDNFKSGFKKRLGFKKSSPTDVSPNPESSNQESSNPESSNQDTSGQEESDQKPARPIPPPRKSRASKLETWV</sequence>
<accession>A0ABQ8EX34</accession>
<proteinExistence type="predicted"/>
<evidence type="ECO:0000256" key="1">
    <source>
        <dbReference type="SAM" id="MobiDB-lite"/>
    </source>
</evidence>
<feature type="compositionally biased region" description="Low complexity" evidence="1">
    <location>
        <begin position="323"/>
        <end position="341"/>
    </location>
</feature>
<evidence type="ECO:0000256" key="2">
    <source>
        <dbReference type="SAM" id="SignalP"/>
    </source>
</evidence>
<keyword evidence="2" id="KW-0732">Signal</keyword>
<protein>
    <submittedName>
        <fullName evidence="3">Uncharacterized protein</fullName>
    </submittedName>
</protein>
<feature type="region of interest" description="Disordered" evidence="1">
    <location>
        <begin position="54"/>
        <end position="80"/>
    </location>
</feature>
<keyword evidence="4" id="KW-1185">Reference proteome</keyword>
<feature type="signal peptide" evidence="2">
    <location>
        <begin position="1"/>
        <end position="18"/>
    </location>
</feature>
<organism evidence="3 4">
    <name type="scientific">Batrachochytrium salamandrivorans</name>
    <dbReference type="NCBI Taxonomy" id="1357716"/>
    <lineage>
        <taxon>Eukaryota</taxon>
        <taxon>Fungi</taxon>
        <taxon>Fungi incertae sedis</taxon>
        <taxon>Chytridiomycota</taxon>
        <taxon>Chytridiomycota incertae sedis</taxon>
        <taxon>Chytridiomycetes</taxon>
        <taxon>Rhizophydiales</taxon>
        <taxon>Rhizophydiales incertae sedis</taxon>
        <taxon>Batrachochytrium</taxon>
    </lineage>
</organism>
<gene>
    <name evidence="3" type="ORF">BASA50_011095</name>
</gene>
<evidence type="ECO:0000313" key="4">
    <source>
        <dbReference type="Proteomes" id="UP001648503"/>
    </source>
</evidence>
<dbReference type="Proteomes" id="UP001648503">
    <property type="component" value="Unassembled WGS sequence"/>
</dbReference>
<dbReference type="EMBL" id="JAFCIX010000551">
    <property type="protein sequence ID" value="KAH6587793.1"/>
    <property type="molecule type" value="Genomic_DNA"/>
</dbReference>
<comment type="caution">
    <text evidence="3">The sequence shown here is derived from an EMBL/GenBank/DDBJ whole genome shotgun (WGS) entry which is preliminary data.</text>
</comment>
<reference evidence="3 4" key="1">
    <citation type="submission" date="2021-02" db="EMBL/GenBank/DDBJ databases">
        <title>Variation within the Batrachochytrium salamandrivorans European outbreak.</title>
        <authorList>
            <person name="Kelly M."/>
            <person name="Pasmans F."/>
            <person name="Shea T.P."/>
            <person name="Munoz J.F."/>
            <person name="Carranza S."/>
            <person name="Cuomo C.A."/>
            <person name="Martel A."/>
        </authorList>
    </citation>
    <scope>NUCLEOTIDE SEQUENCE [LARGE SCALE GENOMIC DNA]</scope>
    <source>
        <strain evidence="3 4">AMFP18/2</strain>
    </source>
</reference>
<feature type="chain" id="PRO_5046773294" evidence="2">
    <location>
        <begin position="19"/>
        <end position="372"/>
    </location>
</feature>
<evidence type="ECO:0000313" key="3">
    <source>
        <dbReference type="EMBL" id="KAH6587793.1"/>
    </source>
</evidence>